<proteinExistence type="predicted"/>
<reference evidence="2 3" key="1">
    <citation type="submission" date="2015-08" db="EMBL/GenBank/DDBJ databases">
        <title>Genome sequencing of Penicillium nordicum.</title>
        <authorList>
            <person name="Nguyen H.D."/>
            <person name="Seifert K.A."/>
        </authorList>
    </citation>
    <scope>NUCLEOTIDE SEQUENCE [LARGE SCALE GENOMIC DNA]</scope>
    <source>
        <strain evidence="2 3">DAOMC 185683</strain>
    </source>
</reference>
<feature type="region of interest" description="Disordered" evidence="1">
    <location>
        <begin position="1"/>
        <end position="35"/>
    </location>
</feature>
<sequence>MPHPAHLHWSTRAQNVTQSSNVLQKKPRATEDSMRGIIPPISFPLPLVQLPVQVPVTLRRGRVRVPWAAENLSQRRA</sequence>
<accession>A0A0M8PG55</accession>
<comment type="caution">
    <text evidence="2">The sequence shown here is derived from an EMBL/GenBank/DDBJ whole genome shotgun (WGS) entry which is preliminary data.</text>
</comment>
<keyword evidence="3" id="KW-1185">Reference proteome</keyword>
<name>A0A0M8PG55_9EURO</name>
<dbReference type="EMBL" id="LHQQ01000016">
    <property type="protein sequence ID" value="KOS47471.1"/>
    <property type="molecule type" value="Genomic_DNA"/>
</dbReference>
<dbReference type="AlphaFoldDB" id="A0A0M8PG55"/>
<evidence type="ECO:0000313" key="2">
    <source>
        <dbReference type="EMBL" id="KOS47471.1"/>
    </source>
</evidence>
<evidence type="ECO:0000256" key="1">
    <source>
        <dbReference type="SAM" id="MobiDB-lite"/>
    </source>
</evidence>
<gene>
    <name evidence="2" type="ORF">ACN38_g1625</name>
</gene>
<protein>
    <submittedName>
        <fullName evidence="2">Uncharacterized protein</fullName>
    </submittedName>
</protein>
<organism evidence="2 3">
    <name type="scientific">Penicillium nordicum</name>
    <dbReference type="NCBI Taxonomy" id="229535"/>
    <lineage>
        <taxon>Eukaryota</taxon>
        <taxon>Fungi</taxon>
        <taxon>Dikarya</taxon>
        <taxon>Ascomycota</taxon>
        <taxon>Pezizomycotina</taxon>
        <taxon>Eurotiomycetes</taxon>
        <taxon>Eurotiomycetidae</taxon>
        <taxon>Eurotiales</taxon>
        <taxon>Aspergillaceae</taxon>
        <taxon>Penicillium</taxon>
    </lineage>
</organism>
<dbReference type="Proteomes" id="UP000037696">
    <property type="component" value="Unassembled WGS sequence"/>
</dbReference>
<evidence type="ECO:0000313" key="3">
    <source>
        <dbReference type="Proteomes" id="UP000037696"/>
    </source>
</evidence>
<feature type="compositionally biased region" description="Polar residues" evidence="1">
    <location>
        <begin position="11"/>
        <end position="23"/>
    </location>
</feature>